<feature type="chain" id="PRO_5046427332" evidence="1">
    <location>
        <begin position="20"/>
        <end position="181"/>
    </location>
</feature>
<feature type="signal peptide" evidence="1">
    <location>
        <begin position="1"/>
        <end position="19"/>
    </location>
</feature>
<organism evidence="3 4">
    <name type="scientific">Terrimonas ginsenosidimutans</name>
    <dbReference type="NCBI Taxonomy" id="2908004"/>
    <lineage>
        <taxon>Bacteria</taxon>
        <taxon>Pseudomonadati</taxon>
        <taxon>Bacteroidota</taxon>
        <taxon>Chitinophagia</taxon>
        <taxon>Chitinophagales</taxon>
        <taxon>Chitinophagaceae</taxon>
        <taxon>Terrimonas</taxon>
    </lineage>
</organism>
<sequence>MKKLLILLIAGFMTLAASAQFSKASLQATGLTCAMCSNAINKALQEVPFVASVKSDIKNSVFNIVFKENESVDIDAIRQAVEDAGFSVGGLKLTGQFEQVAIANDKHIEVGGTTFHFLDVKQASLSGEQTLTVVDKNFVPARQFKKFSNATKMACIQTGKAATCCVKDGVKQNARVYHVTI</sequence>
<evidence type="ECO:0000259" key="2">
    <source>
        <dbReference type="PROSITE" id="PS50846"/>
    </source>
</evidence>
<dbReference type="CDD" id="cd00371">
    <property type="entry name" value="HMA"/>
    <property type="match status" value="1"/>
</dbReference>
<dbReference type="Gene3D" id="3.30.70.100">
    <property type="match status" value="1"/>
</dbReference>
<feature type="domain" description="HMA" evidence="2">
    <location>
        <begin position="22"/>
        <end position="89"/>
    </location>
</feature>
<dbReference type="Pfam" id="PF00403">
    <property type="entry name" value="HMA"/>
    <property type="match status" value="1"/>
</dbReference>
<dbReference type="InterPro" id="IPR006121">
    <property type="entry name" value="HMA_dom"/>
</dbReference>
<dbReference type="EMBL" id="JAKLTR010000009">
    <property type="protein sequence ID" value="MCG2615559.1"/>
    <property type="molecule type" value="Genomic_DNA"/>
</dbReference>
<evidence type="ECO:0000313" key="4">
    <source>
        <dbReference type="Proteomes" id="UP001165367"/>
    </source>
</evidence>
<reference evidence="3" key="1">
    <citation type="submission" date="2022-01" db="EMBL/GenBank/DDBJ databases">
        <authorList>
            <person name="Jo J.-H."/>
            <person name="Im W.-T."/>
        </authorList>
    </citation>
    <scope>NUCLEOTIDE SEQUENCE</scope>
    <source>
        <strain evidence="3">NA20</strain>
    </source>
</reference>
<protein>
    <submittedName>
        <fullName evidence="3">Heavy-metal-associated domain-containing protein</fullName>
    </submittedName>
</protein>
<evidence type="ECO:0000256" key="1">
    <source>
        <dbReference type="SAM" id="SignalP"/>
    </source>
</evidence>
<proteinExistence type="predicted"/>
<keyword evidence="4" id="KW-1185">Reference proteome</keyword>
<accession>A0ABS9KTA5</accession>
<name>A0ABS9KTA5_9BACT</name>
<comment type="caution">
    <text evidence="3">The sequence shown here is derived from an EMBL/GenBank/DDBJ whole genome shotgun (WGS) entry which is preliminary data.</text>
</comment>
<gene>
    <name evidence="3" type="ORF">LZZ85_14760</name>
</gene>
<dbReference type="SUPFAM" id="SSF55008">
    <property type="entry name" value="HMA, heavy metal-associated domain"/>
    <property type="match status" value="1"/>
</dbReference>
<keyword evidence="1" id="KW-0732">Signal</keyword>
<evidence type="ECO:0000313" key="3">
    <source>
        <dbReference type="EMBL" id="MCG2615559.1"/>
    </source>
</evidence>
<dbReference type="InterPro" id="IPR036163">
    <property type="entry name" value="HMA_dom_sf"/>
</dbReference>
<dbReference type="PROSITE" id="PS50846">
    <property type="entry name" value="HMA_2"/>
    <property type="match status" value="1"/>
</dbReference>
<dbReference type="RefSeq" id="WP_237873449.1">
    <property type="nucleotide sequence ID" value="NZ_JAKLTR010000009.1"/>
</dbReference>
<dbReference type="Proteomes" id="UP001165367">
    <property type="component" value="Unassembled WGS sequence"/>
</dbReference>